<evidence type="ECO:0000256" key="1">
    <source>
        <dbReference type="SAM" id="Coils"/>
    </source>
</evidence>
<proteinExistence type="predicted"/>
<dbReference type="AlphaFoldDB" id="F0ZSS3"/>
<dbReference type="OMA" id="TNCIVIV"/>
<sequence length="258" mass="29310">MDEAEIQTLKIKINKLIEALNVQIKESNNVISKQDYIIQVQKSNLENYTNCIVIVEDNIKETQTLKNDIMVKKVGINTQRLILIGEIQILNSEIDGLKQEIEKRTSAGAIVWDAFNHIFNPIGAAVTDIIRELTDSLNEKVRKVSSHQSEVDEKMNKVTELDASLKPLDETENNLNKTMDNLKKQESSCNEYLKQAGILKTKAENVKLQCESFVTQAQALLMKCDDGKEVLDYGIDTVTELEKDVRSFFFKNKLCLTL</sequence>
<dbReference type="GeneID" id="10504822"/>
<dbReference type="EMBL" id="GL871163">
    <property type="protein sequence ID" value="EGC33005.1"/>
    <property type="molecule type" value="Genomic_DNA"/>
</dbReference>
<dbReference type="OrthoDB" id="23356at2759"/>
<keyword evidence="3" id="KW-1185">Reference proteome</keyword>
<evidence type="ECO:0000313" key="3">
    <source>
        <dbReference type="Proteomes" id="UP000001064"/>
    </source>
</evidence>
<dbReference type="KEGG" id="dpp:DICPUDRAFT_154986"/>
<evidence type="ECO:0000313" key="2">
    <source>
        <dbReference type="EMBL" id="EGC33005.1"/>
    </source>
</evidence>
<protein>
    <submittedName>
        <fullName evidence="2">Uncharacterized protein</fullName>
    </submittedName>
</protein>
<dbReference type="VEuPathDB" id="AmoebaDB:DICPUDRAFT_154986"/>
<organism evidence="2 3">
    <name type="scientific">Dictyostelium purpureum</name>
    <name type="common">Slime mold</name>
    <dbReference type="NCBI Taxonomy" id="5786"/>
    <lineage>
        <taxon>Eukaryota</taxon>
        <taxon>Amoebozoa</taxon>
        <taxon>Evosea</taxon>
        <taxon>Eumycetozoa</taxon>
        <taxon>Dictyostelia</taxon>
        <taxon>Dictyosteliales</taxon>
        <taxon>Dictyosteliaceae</taxon>
        <taxon>Dictyostelium</taxon>
    </lineage>
</organism>
<reference evidence="3" key="1">
    <citation type="journal article" date="2011" name="Genome Biol.">
        <title>Comparative genomics of the social amoebae Dictyostelium discoideum and Dictyostelium purpureum.</title>
        <authorList>
            <consortium name="US DOE Joint Genome Institute (JGI-PGF)"/>
            <person name="Sucgang R."/>
            <person name="Kuo A."/>
            <person name="Tian X."/>
            <person name="Salerno W."/>
            <person name="Parikh A."/>
            <person name="Feasley C.L."/>
            <person name="Dalin E."/>
            <person name="Tu H."/>
            <person name="Huang E."/>
            <person name="Barry K."/>
            <person name="Lindquist E."/>
            <person name="Shapiro H."/>
            <person name="Bruce D."/>
            <person name="Schmutz J."/>
            <person name="Salamov A."/>
            <person name="Fey P."/>
            <person name="Gaudet P."/>
            <person name="Anjard C."/>
            <person name="Babu M.M."/>
            <person name="Basu S."/>
            <person name="Bushmanova Y."/>
            <person name="van der Wel H."/>
            <person name="Katoh-Kurasawa M."/>
            <person name="Dinh C."/>
            <person name="Coutinho P.M."/>
            <person name="Saito T."/>
            <person name="Elias M."/>
            <person name="Schaap P."/>
            <person name="Kay R.R."/>
            <person name="Henrissat B."/>
            <person name="Eichinger L."/>
            <person name="Rivero F."/>
            <person name="Putnam N.H."/>
            <person name="West C.M."/>
            <person name="Loomis W.F."/>
            <person name="Chisholm R.L."/>
            <person name="Shaulsky G."/>
            <person name="Strassmann J.E."/>
            <person name="Queller D.C."/>
            <person name="Kuspa A."/>
            <person name="Grigoriev I.V."/>
        </authorList>
    </citation>
    <scope>NUCLEOTIDE SEQUENCE [LARGE SCALE GENOMIC DNA]</scope>
    <source>
        <strain evidence="3">QSDP1</strain>
    </source>
</reference>
<dbReference type="eggNOG" id="ENOG502RIHB">
    <property type="taxonomic scope" value="Eukaryota"/>
</dbReference>
<dbReference type="InParanoid" id="F0ZSS3"/>
<name>F0ZSS3_DICPU</name>
<keyword evidence="1" id="KW-0175">Coiled coil</keyword>
<accession>F0ZSS3</accession>
<feature type="coiled-coil region" evidence="1">
    <location>
        <begin position="168"/>
        <end position="195"/>
    </location>
</feature>
<dbReference type="Proteomes" id="UP000001064">
    <property type="component" value="Unassembled WGS sequence"/>
</dbReference>
<dbReference type="RefSeq" id="XP_003290475.1">
    <property type="nucleotide sequence ID" value="XM_003290427.1"/>
</dbReference>
<gene>
    <name evidence="2" type="ORF">DICPUDRAFT_154986</name>
</gene>